<dbReference type="InterPro" id="IPR040442">
    <property type="entry name" value="Pyrv_kinase-like_dom_sf"/>
</dbReference>
<name>A0AAU7W7G4_9MICO</name>
<gene>
    <name evidence="1" type="ORF">ABIQ69_16150</name>
</gene>
<proteinExistence type="predicted"/>
<reference evidence="1" key="1">
    <citation type="submission" date="2024-05" db="EMBL/GenBank/DDBJ databases">
        <authorList>
            <person name="Yu L."/>
        </authorList>
    </citation>
    <scope>NUCLEOTIDE SEQUENCE</scope>
    <source>
        <strain evidence="1">G08B096</strain>
    </source>
</reference>
<dbReference type="InterPro" id="IPR039556">
    <property type="entry name" value="ICL/PEPM"/>
</dbReference>
<dbReference type="InterPro" id="IPR015813">
    <property type="entry name" value="Pyrv/PenolPyrv_kinase-like_dom"/>
</dbReference>
<dbReference type="PANTHER" id="PTHR42905:SF16">
    <property type="entry name" value="CARBOXYPHOSPHONOENOLPYRUVATE PHOSPHONOMUTASE-LIKE PROTEIN (AFU_ORTHOLOGUE AFUA_5G07230)"/>
    <property type="match status" value="1"/>
</dbReference>
<keyword evidence="1" id="KW-0456">Lyase</keyword>
<dbReference type="Pfam" id="PF13714">
    <property type="entry name" value="PEP_mutase"/>
    <property type="match status" value="1"/>
</dbReference>
<dbReference type="EMBL" id="CP158374">
    <property type="protein sequence ID" value="XBX82123.1"/>
    <property type="molecule type" value="Genomic_DNA"/>
</dbReference>
<dbReference type="AlphaFoldDB" id="A0AAU7W7G4"/>
<dbReference type="PANTHER" id="PTHR42905">
    <property type="entry name" value="PHOSPHOENOLPYRUVATE CARBOXYLASE"/>
    <property type="match status" value="1"/>
</dbReference>
<dbReference type="Gene3D" id="3.20.20.60">
    <property type="entry name" value="Phosphoenolpyruvate-binding domains"/>
    <property type="match status" value="1"/>
</dbReference>
<accession>A0AAU7W7G4</accession>
<dbReference type="GO" id="GO:0016829">
    <property type="term" value="F:lyase activity"/>
    <property type="evidence" value="ECO:0007669"/>
    <property type="project" value="UniProtKB-KW"/>
</dbReference>
<protein>
    <submittedName>
        <fullName evidence="1">Isocitrate lyase/phosphoenolpyruvate mutase family protein</fullName>
    </submittedName>
</protein>
<dbReference type="CDD" id="cd00377">
    <property type="entry name" value="ICL_PEPM"/>
    <property type="match status" value="1"/>
</dbReference>
<dbReference type="SUPFAM" id="SSF51621">
    <property type="entry name" value="Phosphoenolpyruvate/pyruvate domain"/>
    <property type="match status" value="1"/>
</dbReference>
<sequence>MTTAAPAPSGTADRAAELRRLHEAPALLQVVNVWDVASAKVVAGVPGTTALATASHSIAATFGYPDGEQIPVDLMLEMAGRIAAAVDLPVSADLEAGYGDAGETIRKAIGRGIAGANLEDQLKPLGDSVAAVRAAVAAADAEGVPFALNARTDAFLRGGDRPLADSVADAIERGRAFLDAGATCVFVPGNFGEDVIADLVAGIGERRVSVIGLPSVPAPARLEELGVARVSYGPLTQRVALGALEDLATALIAGGVLPSGIRPLN</sequence>
<dbReference type="RefSeq" id="WP_350348144.1">
    <property type="nucleotide sequence ID" value="NZ_CP158374.1"/>
</dbReference>
<evidence type="ECO:0000313" key="1">
    <source>
        <dbReference type="EMBL" id="XBX82123.1"/>
    </source>
</evidence>
<organism evidence="1">
    <name type="scientific">Agromyces sp. G08B096</name>
    <dbReference type="NCBI Taxonomy" id="3156399"/>
    <lineage>
        <taxon>Bacteria</taxon>
        <taxon>Bacillati</taxon>
        <taxon>Actinomycetota</taxon>
        <taxon>Actinomycetes</taxon>
        <taxon>Micrococcales</taxon>
        <taxon>Microbacteriaceae</taxon>
        <taxon>Agromyces</taxon>
    </lineage>
</organism>